<feature type="domain" description="Major facilitator superfamily associated" evidence="9">
    <location>
        <begin position="5"/>
        <end position="358"/>
    </location>
</feature>
<dbReference type="GO" id="GO:0030395">
    <property type="term" value="F:lactose binding"/>
    <property type="evidence" value="ECO:0007669"/>
    <property type="project" value="TreeGrafter"/>
</dbReference>
<keyword evidence="7 8" id="KW-0472">Membrane</keyword>
<feature type="transmembrane region" description="Helical" evidence="8">
    <location>
        <begin position="354"/>
        <end position="375"/>
    </location>
</feature>
<evidence type="ECO:0000259" key="9">
    <source>
        <dbReference type="Pfam" id="PF12832"/>
    </source>
</evidence>
<evidence type="ECO:0000256" key="6">
    <source>
        <dbReference type="ARBA" id="ARBA00022989"/>
    </source>
</evidence>
<dbReference type="NCBIfam" id="NF037955">
    <property type="entry name" value="mfs"/>
    <property type="match status" value="1"/>
</dbReference>
<feature type="transmembrane region" description="Helical" evidence="8">
    <location>
        <begin position="40"/>
        <end position="59"/>
    </location>
</feature>
<feature type="transmembrane region" description="Helical" evidence="8">
    <location>
        <begin position="156"/>
        <end position="179"/>
    </location>
</feature>
<feature type="transmembrane region" description="Helical" evidence="8">
    <location>
        <begin position="200"/>
        <end position="224"/>
    </location>
</feature>
<keyword evidence="2" id="KW-0813">Transport</keyword>
<dbReference type="RefSeq" id="WP_174626462.1">
    <property type="nucleotide sequence ID" value="NZ_CADCXN010000076.1"/>
</dbReference>
<feature type="transmembrane region" description="Helical" evidence="8">
    <location>
        <begin position="265"/>
        <end position="284"/>
    </location>
</feature>
<protein>
    <submittedName>
        <fullName evidence="10">MFS transporter, PPP family, 3-phenylpropionic acid transporter</fullName>
    </submittedName>
</protein>
<dbReference type="GO" id="GO:0005886">
    <property type="term" value="C:plasma membrane"/>
    <property type="evidence" value="ECO:0007669"/>
    <property type="project" value="UniProtKB-SubCell"/>
</dbReference>
<evidence type="ECO:0000256" key="3">
    <source>
        <dbReference type="ARBA" id="ARBA00022475"/>
    </source>
</evidence>
<proteinExistence type="predicted"/>
<dbReference type="PANTHER" id="PTHR23522:SF10">
    <property type="entry name" value="3-PHENYLPROPIONIC ACID TRANSPORTER-RELATED"/>
    <property type="match status" value="1"/>
</dbReference>
<feature type="transmembrane region" description="Helical" evidence="8">
    <location>
        <begin position="236"/>
        <end position="253"/>
    </location>
</feature>
<feature type="transmembrane region" description="Helical" evidence="8">
    <location>
        <begin position="71"/>
        <end position="89"/>
    </location>
</feature>
<evidence type="ECO:0000313" key="11">
    <source>
        <dbReference type="Proteomes" id="UP000494216"/>
    </source>
</evidence>
<name>A0A8S0XTI6_9GAMM</name>
<dbReference type="Proteomes" id="UP000494216">
    <property type="component" value="Unassembled WGS sequence"/>
</dbReference>
<keyword evidence="11" id="KW-1185">Reference proteome</keyword>
<dbReference type="InterPro" id="IPR024989">
    <property type="entry name" value="MFS_assoc_dom"/>
</dbReference>
<organism evidence="10 11">
    <name type="scientific">Candidatus Methylobacter favarea</name>
    <dbReference type="NCBI Taxonomy" id="2707345"/>
    <lineage>
        <taxon>Bacteria</taxon>
        <taxon>Pseudomonadati</taxon>
        <taxon>Pseudomonadota</taxon>
        <taxon>Gammaproteobacteria</taxon>
        <taxon>Methylococcales</taxon>
        <taxon>Methylococcaceae</taxon>
        <taxon>Methylobacter</taxon>
    </lineage>
</organism>
<accession>A0A8S0XTI6</accession>
<dbReference type="InterPro" id="IPR036259">
    <property type="entry name" value="MFS_trans_sf"/>
</dbReference>
<gene>
    <name evidence="10" type="ORF">METHB2_460009</name>
</gene>
<dbReference type="Pfam" id="PF12832">
    <property type="entry name" value="MFS_1_like"/>
    <property type="match status" value="1"/>
</dbReference>
<feature type="transmembrane region" description="Helical" evidence="8">
    <location>
        <begin position="327"/>
        <end position="348"/>
    </location>
</feature>
<comment type="caution">
    <text evidence="10">The sequence shown here is derived from an EMBL/GenBank/DDBJ whole genome shotgun (WGS) entry which is preliminary data.</text>
</comment>
<dbReference type="Gene3D" id="1.20.1250.20">
    <property type="entry name" value="MFS general substrate transporter like domains"/>
    <property type="match status" value="2"/>
</dbReference>
<evidence type="ECO:0000256" key="4">
    <source>
        <dbReference type="ARBA" id="ARBA00022519"/>
    </source>
</evidence>
<keyword evidence="3" id="KW-1003">Cell membrane</keyword>
<feature type="transmembrane region" description="Helical" evidence="8">
    <location>
        <begin position="131"/>
        <end position="150"/>
    </location>
</feature>
<evidence type="ECO:0000256" key="1">
    <source>
        <dbReference type="ARBA" id="ARBA00004429"/>
    </source>
</evidence>
<dbReference type="SUPFAM" id="SSF103473">
    <property type="entry name" value="MFS general substrate transporter"/>
    <property type="match status" value="1"/>
</dbReference>
<keyword evidence="5 8" id="KW-0812">Transmembrane</keyword>
<dbReference type="InterPro" id="IPR026032">
    <property type="entry name" value="HcaT-like"/>
</dbReference>
<feature type="transmembrane region" description="Helical" evidence="8">
    <location>
        <begin position="95"/>
        <end position="119"/>
    </location>
</feature>
<comment type="subcellular location">
    <subcellularLocation>
        <location evidence="1">Cell inner membrane</location>
        <topology evidence="1">Multi-pass membrane protein</topology>
    </subcellularLocation>
</comment>
<feature type="transmembrane region" description="Helical" evidence="8">
    <location>
        <begin position="290"/>
        <end position="315"/>
    </location>
</feature>
<sequence length="387" mass="43547">MTVPYWRLSGFYFFFFAALGAHLPYWSLYLKDSGFNPVEIGKLSALLVGTKIIAPNLWGWIADHTCKSLRIIRIASFFAALIFAGFLFIHSYFWYAWITVGFSFFWNAVLPQFEAATLFHLKSESHRYSQIRLWGSFGFIVAVLTIGWLLDSQPITILPLVITALLILTWCVTLITPQAHAATDSSAPASLLQILKKPEVLAFLAVYMLLQAAHAPYYVFYSIYLNHHHYNGTLTGILWALGVFAEIFLFIYMRRLLTRFSLRKILLFSILLSIIRWLLIAWYADYPGLLIIAQLLHAATFGSAHVAAIHLVHIYFGHQHQGKGQALYSSAGMGLGGMLGSLFGGYYWEALSPELVYTMAAATCGIAFIIAYTWVGREITQNKAALS</sequence>
<evidence type="ECO:0000256" key="2">
    <source>
        <dbReference type="ARBA" id="ARBA00022448"/>
    </source>
</evidence>
<evidence type="ECO:0000256" key="8">
    <source>
        <dbReference type="SAM" id="Phobius"/>
    </source>
</evidence>
<dbReference type="PIRSF" id="PIRSF004925">
    <property type="entry name" value="HcaT"/>
    <property type="match status" value="1"/>
</dbReference>
<keyword evidence="6 8" id="KW-1133">Transmembrane helix</keyword>
<evidence type="ECO:0000313" key="10">
    <source>
        <dbReference type="EMBL" id="CAA9891616.1"/>
    </source>
</evidence>
<feature type="transmembrane region" description="Helical" evidence="8">
    <location>
        <begin position="12"/>
        <end position="28"/>
    </location>
</feature>
<evidence type="ECO:0000256" key="5">
    <source>
        <dbReference type="ARBA" id="ARBA00022692"/>
    </source>
</evidence>
<keyword evidence="4" id="KW-0997">Cell inner membrane</keyword>
<dbReference type="PANTHER" id="PTHR23522">
    <property type="entry name" value="BLL5896 PROTEIN"/>
    <property type="match status" value="1"/>
</dbReference>
<dbReference type="GO" id="GO:0015528">
    <property type="term" value="F:lactose:proton symporter activity"/>
    <property type="evidence" value="ECO:0007669"/>
    <property type="project" value="TreeGrafter"/>
</dbReference>
<evidence type="ECO:0000256" key="7">
    <source>
        <dbReference type="ARBA" id="ARBA00023136"/>
    </source>
</evidence>
<dbReference type="EMBL" id="CADCXN010000076">
    <property type="protein sequence ID" value="CAA9891616.1"/>
    <property type="molecule type" value="Genomic_DNA"/>
</dbReference>
<dbReference type="AlphaFoldDB" id="A0A8S0XTI6"/>
<reference evidence="10 11" key="1">
    <citation type="submission" date="2020-02" db="EMBL/GenBank/DDBJ databases">
        <authorList>
            <person name="Hogendoorn C."/>
        </authorList>
    </citation>
    <scope>NUCLEOTIDE SEQUENCE [LARGE SCALE GENOMIC DNA]</scope>
    <source>
        <strain evidence="10">METHB21</strain>
    </source>
</reference>